<keyword evidence="1" id="KW-0812">Transmembrane</keyword>
<evidence type="ECO:0000313" key="2">
    <source>
        <dbReference type="EMBL" id="GFO58239.1"/>
    </source>
</evidence>
<dbReference type="SUPFAM" id="SSF52129">
    <property type="entry name" value="Caspase-like"/>
    <property type="match status" value="1"/>
</dbReference>
<feature type="transmembrane region" description="Helical" evidence="1">
    <location>
        <begin position="176"/>
        <end position="193"/>
    </location>
</feature>
<dbReference type="EMBL" id="BLXX01000001">
    <property type="protein sequence ID" value="GFO58239.1"/>
    <property type="molecule type" value="Genomic_DNA"/>
</dbReference>
<feature type="transmembrane region" description="Helical" evidence="1">
    <location>
        <begin position="74"/>
        <end position="97"/>
    </location>
</feature>
<comment type="caution">
    <text evidence="2">The sequence shown here is derived from an EMBL/GenBank/DDBJ whole genome shotgun (WGS) entry which is preliminary data.</text>
</comment>
<dbReference type="GO" id="GO:0006508">
    <property type="term" value="P:proteolysis"/>
    <property type="evidence" value="ECO:0007669"/>
    <property type="project" value="InterPro"/>
</dbReference>
<evidence type="ECO:0000256" key="1">
    <source>
        <dbReference type="SAM" id="Phobius"/>
    </source>
</evidence>
<keyword evidence="1" id="KW-1133">Transmembrane helix</keyword>
<dbReference type="AlphaFoldDB" id="A0A6V8MF19"/>
<keyword evidence="1" id="KW-0472">Membrane</keyword>
<dbReference type="Proteomes" id="UP000556026">
    <property type="component" value="Unassembled WGS sequence"/>
</dbReference>
<dbReference type="Pfam" id="PF01650">
    <property type="entry name" value="Peptidase_C13"/>
    <property type="match status" value="1"/>
</dbReference>
<accession>A0A6V8MF19</accession>
<protein>
    <recommendedName>
        <fullName evidence="4">Peptidase</fullName>
    </recommendedName>
</protein>
<dbReference type="Gene3D" id="3.40.50.1460">
    <property type="match status" value="1"/>
</dbReference>
<feature type="transmembrane region" description="Helical" evidence="1">
    <location>
        <begin position="48"/>
        <end position="68"/>
    </location>
</feature>
<dbReference type="InterPro" id="IPR001096">
    <property type="entry name" value="Peptidase_C13"/>
</dbReference>
<reference evidence="3" key="1">
    <citation type="submission" date="2020-06" db="EMBL/GenBank/DDBJ databases">
        <title>Draft genomic sequence of Geomonas sp. Red330.</title>
        <authorList>
            <person name="Itoh H."/>
            <person name="Zhenxing X."/>
            <person name="Ushijima N."/>
            <person name="Masuda Y."/>
            <person name="Shiratori Y."/>
            <person name="Senoo K."/>
        </authorList>
    </citation>
    <scope>NUCLEOTIDE SEQUENCE [LARGE SCALE GENOMIC DNA]</scope>
    <source>
        <strain evidence="3">Red330</strain>
    </source>
</reference>
<proteinExistence type="predicted"/>
<sequence length="473" mass="51850">MPAGPAETAEIPVSRGPLGNLLCNLKAGLRLSLLLPVAPQRLCVTPGALALLALLDFLCNLGVSYLLVGRSGSFAAAAVPGFFFHLPLVLFAGYLAARLLSRPVLGCGLAVALVALSIPIELTHALLERLALFRWLEWLQPYLDAPHYYRFYGWWCFCGLLFLLRVSGAPLARRVQSALLLLLVVLVPLWFFSRADLWVSAGQGGSESGELQLNERVLAAQGRLLDSELASLLPGERGRPHLYFVGFAGDATQDVFLKEVLTAQQVFDRRFRTAGRSLILANNPQTATTLPFASASNLEKALVRLGEVMNRDSDVLVLFLTSHGSRDHELEVSNPPLDLDQVTPEMVRTMLAKSGIRWKVVVVSACFSGGFIDPLKGEDTLVITAADAKSESFGCGFGEKFTWFGEAFLDRALKSTHSFSDAFVKARAIIRKWEEEQGETPSNPQIWVGREIGRKLRQLEPELAGKTQKKQLP</sequence>
<keyword evidence="3" id="KW-1185">Reference proteome</keyword>
<dbReference type="GO" id="GO:0008233">
    <property type="term" value="F:peptidase activity"/>
    <property type="evidence" value="ECO:0007669"/>
    <property type="project" value="InterPro"/>
</dbReference>
<feature type="transmembrane region" description="Helical" evidence="1">
    <location>
        <begin position="104"/>
        <end position="127"/>
    </location>
</feature>
<organism evidence="2 3">
    <name type="scientific">Geomonas silvestris</name>
    <dbReference type="NCBI Taxonomy" id="2740184"/>
    <lineage>
        <taxon>Bacteria</taxon>
        <taxon>Pseudomonadati</taxon>
        <taxon>Thermodesulfobacteriota</taxon>
        <taxon>Desulfuromonadia</taxon>
        <taxon>Geobacterales</taxon>
        <taxon>Geobacteraceae</taxon>
        <taxon>Geomonas</taxon>
    </lineage>
</organism>
<feature type="transmembrane region" description="Helical" evidence="1">
    <location>
        <begin position="147"/>
        <end position="164"/>
    </location>
</feature>
<name>A0A6V8MF19_9BACT</name>
<gene>
    <name evidence="2" type="ORF">GMST_05640</name>
</gene>
<evidence type="ECO:0008006" key="4">
    <source>
        <dbReference type="Google" id="ProtNLM"/>
    </source>
</evidence>
<evidence type="ECO:0000313" key="3">
    <source>
        <dbReference type="Proteomes" id="UP000556026"/>
    </source>
</evidence>
<dbReference type="RefSeq" id="WP_246399171.1">
    <property type="nucleotide sequence ID" value="NZ_BLXX01000001.1"/>
</dbReference>
<dbReference type="InterPro" id="IPR029030">
    <property type="entry name" value="Caspase-like_dom_sf"/>
</dbReference>